<proteinExistence type="predicted"/>
<organism evidence="1 2">
    <name type="scientific">Dioscorea alata</name>
    <name type="common">Purple yam</name>
    <dbReference type="NCBI Taxonomy" id="55571"/>
    <lineage>
        <taxon>Eukaryota</taxon>
        <taxon>Viridiplantae</taxon>
        <taxon>Streptophyta</taxon>
        <taxon>Embryophyta</taxon>
        <taxon>Tracheophyta</taxon>
        <taxon>Spermatophyta</taxon>
        <taxon>Magnoliopsida</taxon>
        <taxon>Liliopsida</taxon>
        <taxon>Dioscoreales</taxon>
        <taxon>Dioscoreaceae</taxon>
        <taxon>Dioscorea</taxon>
    </lineage>
</organism>
<evidence type="ECO:0000313" key="1">
    <source>
        <dbReference type="EMBL" id="KAH7668277.1"/>
    </source>
</evidence>
<keyword evidence="2" id="KW-1185">Reference proteome</keyword>
<dbReference type="Proteomes" id="UP000827976">
    <property type="component" value="Chromosome 11"/>
</dbReference>
<reference evidence="2" key="1">
    <citation type="journal article" date="2022" name="Nat. Commun.">
        <title>Chromosome evolution and the genetic basis of agronomically important traits in greater yam.</title>
        <authorList>
            <person name="Bredeson J.V."/>
            <person name="Lyons J.B."/>
            <person name="Oniyinde I.O."/>
            <person name="Okereke N.R."/>
            <person name="Kolade O."/>
            <person name="Nnabue I."/>
            <person name="Nwadili C.O."/>
            <person name="Hribova E."/>
            <person name="Parker M."/>
            <person name="Nwogha J."/>
            <person name="Shu S."/>
            <person name="Carlson J."/>
            <person name="Kariba R."/>
            <person name="Muthemba S."/>
            <person name="Knop K."/>
            <person name="Barton G.J."/>
            <person name="Sherwood A.V."/>
            <person name="Lopez-Montes A."/>
            <person name="Asiedu R."/>
            <person name="Jamnadass R."/>
            <person name="Muchugi A."/>
            <person name="Goodstein D."/>
            <person name="Egesi C.N."/>
            <person name="Featherston J."/>
            <person name="Asfaw A."/>
            <person name="Simpson G.G."/>
            <person name="Dolezel J."/>
            <person name="Hendre P.S."/>
            <person name="Van Deynze A."/>
            <person name="Kumar P.L."/>
            <person name="Obidiegwu J.E."/>
            <person name="Bhattacharjee R."/>
            <person name="Rokhsar D.S."/>
        </authorList>
    </citation>
    <scope>NUCLEOTIDE SEQUENCE [LARGE SCALE GENOMIC DNA]</scope>
    <source>
        <strain evidence="2">cv. TDa95/00328</strain>
    </source>
</reference>
<evidence type="ECO:0000313" key="2">
    <source>
        <dbReference type="Proteomes" id="UP000827976"/>
    </source>
</evidence>
<gene>
    <name evidence="1" type="ORF">IHE45_11G001300</name>
</gene>
<sequence>MDGSSHRENGRHKSAHTQWMMSQHLTKDQNNLKLMAIGAERDRAVQDRELAFCERKAAFAERDKAILDLHAAMAELNKAIMERDNAIAVLENARENGFYNNNRHGCPLDHGTMKHTHNHHHLPQALPLPSQSSAAPDDHARVMHICDALPLPAASHSGTKAHLVKRMKKEPGLQASSHKKTLKSPRKNKKALVELSRSGGDLNTQQIWKDQDLCLNLVAFDESTMAVPVCSCTGIPRQCYKWGSGGWQSSCCTTTLSEYPLPVAPNKRHSRVGGRKMSGSAFNKLLTRLAAEGHDLSMPLDLRDHWAKHGTNRYVTIK</sequence>
<name>A0ACB7V3X8_DIOAL</name>
<accession>A0ACB7V3X8</accession>
<protein>
    <submittedName>
        <fullName evidence="1">GAGA-binding transcriptional activator protein</fullName>
    </submittedName>
</protein>
<comment type="caution">
    <text evidence="1">The sequence shown here is derived from an EMBL/GenBank/DDBJ whole genome shotgun (WGS) entry which is preliminary data.</text>
</comment>
<dbReference type="EMBL" id="CM037021">
    <property type="protein sequence ID" value="KAH7668277.1"/>
    <property type="molecule type" value="Genomic_DNA"/>
</dbReference>